<dbReference type="GO" id="GO:0015074">
    <property type="term" value="P:DNA integration"/>
    <property type="evidence" value="ECO:0007669"/>
    <property type="project" value="InterPro"/>
</dbReference>
<dbReference type="SUPFAM" id="SSF53098">
    <property type="entry name" value="Ribonuclease H-like"/>
    <property type="match status" value="1"/>
</dbReference>
<dbReference type="GO" id="GO:0003676">
    <property type="term" value="F:nucleic acid binding"/>
    <property type="evidence" value="ECO:0007669"/>
    <property type="project" value="InterPro"/>
</dbReference>
<name>A0A9W6X5Q6_9STRA</name>
<sequence length="384" mass="43787">MKRMPVADLTGPFSLLVVDAVGPLPETERGNKYILVFVNYFTRWAEAFAVGALDSLTFVDAMVNGVVSRHGVPSRLLSDNGRNFTSDVAKSFYQSLESRSCLEPPTIRRLRATPFFTLYGRDPVLPLDVAFLNLGKKWKSNEVAQYRRELYRSLKDSRHLVERQLVKAQDRHEQRLRNQVEVQFEVRDPAWVYQFFRAKRGEKRTKKLAFSWHGPYRVVIKVGENAYRIEIPSHPDKVVTINVNRLKKFRGRWTRPYMNEVPTGVVEDGEEVEDGPLDETDLPASSFTERLTVGRDDVAIAGTDAPLLDVVAKRVVNRAAEYLALTANYETFWLPRSGLIPAYSELVNAFQRSERMKRGVPVLRRSARLADANDGVEDDDLLLA</sequence>
<dbReference type="InterPro" id="IPR056924">
    <property type="entry name" value="SH3_Tf2-1"/>
</dbReference>
<dbReference type="PANTHER" id="PTHR37984:SF5">
    <property type="entry name" value="PROTEIN NYNRIN-LIKE"/>
    <property type="match status" value="1"/>
</dbReference>
<organism evidence="2 3">
    <name type="scientific">Phytophthora fragariaefolia</name>
    <dbReference type="NCBI Taxonomy" id="1490495"/>
    <lineage>
        <taxon>Eukaryota</taxon>
        <taxon>Sar</taxon>
        <taxon>Stramenopiles</taxon>
        <taxon>Oomycota</taxon>
        <taxon>Peronosporomycetes</taxon>
        <taxon>Peronosporales</taxon>
        <taxon>Peronosporaceae</taxon>
        <taxon>Phytophthora</taxon>
    </lineage>
</organism>
<dbReference type="InterPro" id="IPR001584">
    <property type="entry name" value="Integrase_cat-core"/>
</dbReference>
<evidence type="ECO:0000313" key="3">
    <source>
        <dbReference type="Proteomes" id="UP001165121"/>
    </source>
</evidence>
<gene>
    <name evidence="2" type="ORF">Pfra01_000753700</name>
</gene>
<dbReference type="Gene3D" id="3.30.420.10">
    <property type="entry name" value="Ribonuclease H-like superfamily/Ribonuclease H"/>
    <property type="match status" value="1"/>
</dbReference>
<dbReference type="Pfam" id="PF00665">
    <property type="entry name" value="rve"/>
    <property type="match status" value="1"/>
</dbReference>
<dbReference type="InterPro" id="IPR050951">
    <property type="entry name" value="Retrovirus_Pol_polyprotein"/>
</dbReference>
<evidence type="ECO:0000259" key="1">
    <source>
        <dbReference type="PROSITE" id="PS50994"/>
    </source>
</evidence>
<dbReference type="Proteomes" id="UP001165121">
    <property type="component" value="Unassembled WGS sequence"/>
</dbReference>
<dbReference type="Pfam" id="PF24626">
    <property type="entry name" value="SH3_Tf2-1"/>
    <property type="match status" value="1"/>
</dbReference>
<keyword evidence="3" id="KW-1185">Reference proteome</keyword>
<proteinExistence type="predicted"/>
<dbReference type="PROSITE" id="PS50994">
    <property type="entry name" value="INTEGRASE"/>
    <property type="match status" value="1"/>
</dbReference>
<accession>A0A9W6X5Q6</accession>
<dbReference type="InterPro" id="IPR012337">
    <property type="entry name" value="RNaseH-like_sf"/>
</dbReference>
<dbReference type="EMBL" id="BSXT01000668">
    <property type="protein sequence ID" value="GMF32083.1"/>
    <property type="molecule type" value="Genomic_DNA"/>
</dbReference>
<dbReference type="PANTHER" id="PTHR37984">
    <property type="entry name" value="PROTEIN CBG26694"/>
    <property type="match status" value="1"/>
</dbReference>
<dbReference type="InterPro" id="IPR036397">
    <property type="entry name" value="RNaseH_sf"/>
</dbReference>
<reference evidence="2" key="1">
    <citation type="submission" date="2023-04" db="EMBL/GenBank/DDBJ databases">
        <title>Phytophthora fragariaefolia NBRC 109709.</title>
        <authorList>
            <person name="Ichikawa N."/>
            <person name="Sato H."/>
            <person name="Tonouchi N."/>
        </authorList>
    </citation>
    <scope>NUCLEOTIDE SEQUENCE</scope>
    <source>
        <strain evidence="2">NBRC 109709</strain>
    </source>
</reference>
<comment type="caution">
    <text evidence="2">The sequence shown here is derived from an EMBL/GenBank/DDBJ whole genome shotgun (WGS) entry which is preliminary data.</text>
</comment>
<dbReference type="OrthoDB" id="120952at2759"/>
<evidence type="ECO:0000313" key="2">
    <source>
        <dbReference type="EMBL" id="GMF32083.1"/>
    </source>
</evidence>
<protein>
    <submittedName>
        <fullName evidence="2">Unnamed protein product</fullName>
    </submittedName>
</protein>
<dbReference type="AlphaFoldDB" id="A0A9W6X5Q6"/>
<feature type="domain" description="Integrase catalytic" evidence="1">
    <location>
        <begin position="8"/>
        <end position="105"/>
    </location>
</feature>